<keyword evidence="7 8" id="KW-0961">Cell wall biogenesis/degradation</keyword>
<dbReference type="Pfam" id="PF02875">
    <property type="entry name" value="Mur_ligase_C"/>
    <property type="match status" value="1"/>
</dbReference>
<evidence type="ECO:0000256" key="1">
    <source>
        <dbReference type="ARBA" id="ARBA00004752"/>
    </source>
</evidence>
<dbReference type="InterPro" id="IPR005761">
    <property type="entry name" value="UDP-N-AcMur-Glu-dNH2Pim_ligase"/>
</dbReference>
<dbReference type="GO" id="GO:0008360">
    <property type="term" value="P:regulation of cell shape"/>
    <property type="evidence" value="ECO:0007669"/>
    <property type="project" value="UniProtKB-KW"/>
</dbReference>
<dbReference type="Gene3D" id="3.90.190.20">
    <property type="entry name" value="Mur ligase, C-terminal domain"/>
    <property type="match status" value="1"/>
</dbReference>
<dbReference type="EMBL" id="BOQE01000001">
    <property type="protein sequence ID" value="GIM47296.1"/>
    <property type="molecule type" value="Genomic_DNA"/>
</dbReference>
<evidence type="ECO:0008006" key="14">
    <source>
        <dbReference type="Google" id="ProtNLM"/>
    </source>
</evidence>
<evidence type="ECO:0000256" key="2">
    <source>
        <dbReference type="ARBA" id="ARBA00005898"/>
    </source>
</evidence>
<keyword evidence="13" id="KW-1185">Reference proteome</keyword>
<evidence type="ECO:0000259" key="9">
    <source>
        <dbReference type="Pfam" id="PF01225"/>
    </source>
</evidence>
<comment type="subcellular location">
    <subcellularLocation>
        <location evidence="8">Cytoplasm</location>
    </subcellularLocation>
</comment>
<dbReference type="SUPFAM" id="SSF53623">
    <property type="entry name" value="MurD-like peptide ligases, catalytic domain"/>
    <property type="match status" value="1"/>
</dbReference>
<evidence type="ECO:0000259" key="10">
    <source>
        <dbReference type="Pfam" id="PF02875"/>
    </source>
</evidence>
<dbReference type="GO" id="GO:0005524">
    <property type="term" value="F:ATP binding"/>
    <property type="evidence" value="ECO:0007669"/>
    <property type="project" value="InterPro"/>
</dbReference>
<dbReference type="GO" id="GO:0009252">
    <property type="term" value="P:peptidoglycan biosynthetic process"/>
    <property type="evidence" value="ECO:0007669"/>
    <property type="project" value="UniProtKB-KW"/>
</dbReference>
<reference evidence="12" key="1">
    <citation type="journal article" date="2023" name="Int. J. Syst. Evol. Microbiol.">
        <title>Collibacillus ludicampi gen. nov., sp. nov., a new soil bacterium of the family Alicyclobacillaceae.</title>
        <authorList>
            <person name="Jojima T."/>
            <person name="Ioku Y."/>
            <person name="Fukuta Y."/>
            <person name="Shirasaka N."/>
            <person name="Matsumura Y."/>
            <person name="Mori M."/>
        </authorList>
    </citation>
    <scope>NUCLEOTIDE SEQUENCE</scope>
    <source>
        <strain evidence="12">TP075</strain>
    </source>
</reference>
<dbReference type="NCBIfam" id="TIGR01085">
    <property type="entry name" value="murE"/>
    <property type="match status" value="1"/>
</dbReference>
<evidence type="ECO:0000256" key="8">
    <source>
        <dbReference type="RuleBase" id="RU004135"/>
    </source>
</evidence>
<dbReference type="PANTHER" id="PTHR23135">
    <property type="entry name" value="MUR LIGASE FAMILY MEMBER"/>
    <property type="match status" value="1"/>
</dbReference>
<keyword evidence="3 8" id="KW-0132">Cell division</keyword>
<dbReference type="InterPro" id="IPR000713">
    <property type="entry name" value="Mur_ligase_N"/>
</dbReference>
<dbReference type="GO" id="GO:0016881">
    <property type="term" value="F:acid-amino acid ligase activity"/>
    <property type="evidence" value="ECO:0007669"/>
    <property type="project" value="InterPro"/>
</dbReference>
<dbReference type="GO" id="GO:0005737">
    <property type="term" value="C:cytoplasm"/>
    <property type="evidence" value="ECO:0007669"/>
    <property type="project" value="UniProtKB-SubCell"/>
</dbReference>
<dbReference type="GO" id="GO:0051301">
    <property type="term" value="P:cell division"/>
    <property type="evidence" value="ECO:0007669"/>
    <property type="project" value="UniProtKB-KW"/>
</dbReference>
<dbReference type="Gene3D" id="3.40.1190.10">
    <property type="entry name" value="Mur-like, catalytic domain"/>
    <property type="match status" value="1"/>
</dbReference>
<keyword evidence="6 8" id="KW-0131">Cell cycle</keyword>
<evidence type="ECO:0000256" key="5">
    <source>
        <dbReference type="ARBA" id="ARBA00022984"/>
    </source>
</evidence>
<dbReference type="InterPro" id="IPR036615">
    <property type="entry name" value="Mur_ligase_C_dom_sf"/>
</dbReference>
<evidence type="ECO:0000313" key="13">
    <source>
        <dbReference type="Proteomes" id="UP001057291"/>
    </source>
</evidence>
<evidence type="ECO:0000256" key="6">
    <source>
        <dbReference type="ARBA" id="ARBA00023306"/>
    </source>
</evidence>
<evidence type="ECO:0000259" key="11">
    <source>
        <dbReference type="Pfam" id="PF08245"/>
    </source>
</evidence>
<dbReference type="InterPro" id="IPR004101">
    <property type="entry name" value="Mur_ligase_C"/>
</dbReference>
<comment type="caution">
    <text evidence="12">The sequence shown here is derived from an EMBL/GenBank/DDBJ whole genome shotgun (WGS) entry which is preliminary data.</text>
</comment>
<keyword evidence="5 8" id="KW-0573">Peptidoglycan synthesis</keyword>
<proteinExistence type="inferred from homology"/>
<dbReference type="Gene3D" id="3.40.1390.10">
    <property type="entry name" value="MurE/MurF, N-terminal domain"/>
    <property type="match status" value="1"/>
</dbReference>
<feature type="domain" description="Mur ligase central" evidence="11">
    <location>
        <begin position="105"/>
        <end position="315"/>
    </location>
</feature>
<protein>
    <recommendedName>
        <fullName evidence="14">UDP-N-acetylmuramyl-tripeptide synthetase</fullName>
    </recommendedName>
</protein>
<dbReference type="InterPro" id="IPR036565">
    <property type="entry name" value="Mur-like_cat_sf"/>
</dbReference>
<dbReference type="InterPro" id="IPR013221">
    <property type="entry name" value="Mur_ligase_cen"/>
</dbReference>
<organism evidence="12 13">
    <name type="scientific">Collibacillus ludicampi</name>
    <dbReference type="NCBI Taxonomy" id="2771369"/>
    <lineage>
        <taxon>Bacteria</taxon>
        <taxon>Bacillati</taxon>
        <taxon>Bacillota</taxon>
        <taxon>Bacilli</taxon>
        <taxon>Bacillales</taxon>
        <taxon>Alicyclobacillaceae</taxon>
        <taxon>Collibacillus</taxon>
    </lineage>
</organism>
<dbReference type="RefSeq" id="WP_282200303.1">
    <property type="nucleotide sequence ID" value="NZ_BOQE01000001.1"/>
</dbReference>
<dbReference type="Proteomes" id="UP001057291">
    <property type="component" value="Unassembled WGS sequence"/>
</dbReference>
<dbReference type="SUPFAM" id="SSF53244">
    <property type="entry name" value="MurD-like peptide ligases, peptide-binding domain"/>
    <property type="match status" value="1"/>
</dbReference>
<evidence type="ECO:0000256" key="3">
    <source>
        <dbReference type="ARBA" id="ARBA00022618"/>
    </source>
</evidence>
<evidence type="ECO:0000256" key="4">
    <source>
        <dbReference type="ARBA" id="ARBA00022960"/>
    </source>
</evidence>
<dbReference type="PANTHER" id="PTHR23135:SF4">
    <property type="entry name" value="UDP-N-ACETYLMURAMOYL-L-ALANYL-D-GLUTAMATE--2,6-DIAMINOPIMELATE LIGASE MURE HOMOLOG, CHLOROPLASTIC"/>
    <property type="match status" value="1"/>
</dbReference>
<feature type="domain" description="Mur ligase C-terminal" evidence="10">
    <location>
        <begin position="337"/>
        <end position="474"/>
    </location>
</feature>
<dbReference type="Pfam" id="PF01225">
    <property type="entry name" value="Mur_ligase"/>
    <property type="match status" value="1"/>
</dbReference>
<gene>
    <name evidence="12" type="ORF">DNHGIG_28450</name>
</gene>
<dbReference type="SUPFAM" id="SSF63418">
    <property type="entry name" value="MurE/MurF N-terminal domain"/>
    <property type="match status" value="1"/>
</dbReference>
<feature type="domain" description="Mur ligase N-terminal catalytic" evidence="9">
    <location>
        <begin position="22"/>
        <end position="69"/>
    </location>
</feature>
<accession>A0AAV4LHL2</accession>
<comment type="similarity">
    <text evidence="2">Belongs to the MurCDEF family. MurE subfamily.</text>
</comment>
<dbReference type="Pfam" id="PF08245">
    <property type="entry name" value="Mur_ligase_M"/>
    <property type="match status" value="1"/>
</dbReference>
<keyword evidence="4 8" id="KW-0133">Cell shape</keyword>
<dbReference type="AlphaFoldDB" id="A0AAV4LHL2"/>
<dbReference type="GO" id="GO:0071555">
    <property type="term" value="P:cell wall organization"/>
    <property type="evidence" value="ECO:0007669"/>
    <property type="project" value="UniProtKB-KW"/>
</dbReference>
<evidence type="ECO:0000256" key="7">
    <source>
        <dbReference type="ARBA" id="ARBA00023316"/>
    </source>
</evidence>
<evidence type="ECO:0000313" key="12">
    <source>
        <dbReference type="EMBL" id="GIM47296.1"/>
    </source>
</evidence>
<name>A0AAV4LHL2_9BACL</name>
<comment type="pathway">
    <text evidence="1 8">Cell wall biogenesis; peptidoglycan biosynthesis.</text>
</comment>
<dbReference type="InterPro" id="IPR035911">
    <property type="entry name" value="MurE/MurF_N"/>
</dbReference>
<sequence>MSALTLSLQELLEGIQNKSFTFSGITHNSRKVQDNFIFVALRGKKTDGHRYIEDAIKRGASLVVTEEPVQSFVPCVIVPNTRRILPKLSDVVYDKAAEKLFVIGITGSNGKTTIAHMLDSIYQHSAISSGLIGTVYNRIGNEIVPSSLTTPESCDLHRMFKQMIDCGSTVAVIEVSAQGFAMNRVDCVPFRVAIFTNITADHLDFHRSMKNYIATKYRFFETLPPFCWRIINIDDVHGRHLCSLNPAMSLTTSSKNPQADVFASNPFWTGERLRFNVLYSSRMRQLISASLPDVIELPIPGEHNVNNAVSVLAAALLTNIPGEIIVQGLRNYSTPARRMEFFERQGVQIVDDTAMNPGSIHSVLKTFDMNHCGKVIIVFAIRGNRSVEVNRQNGQVLAEWCEENQLRRSIHVVVTTSEEVVGENDKVSFAEKVAFLHELQLRNIPFVFRPFLQESIEYAWSQANDGDLMFLLGAQGMDLGRNIIEDIVCWQSKGLHRLSPL</sequence>